<keyword evidence="3" id="KW-1185">Reference proteome</keyword>
<feature type="compositionally biased region" description="Pro residues" evidence="1">
    <location>
        <begin position="145"/>
        <end position="155"/>
    </location>
</feature>
<dbReference type="RefSeq" id="XP_033602567.1">
    <property type="nucleotide sequence ID" value="XM_033748838.1"/>
</dbReference>
<feature type="compositionally biased region" description="Low complexity" evidence="1">
    <location>
        <begin position="129"/>
        <end position="143"/>
    </location>
</feature>
<name>A0A6A6WE30_9PEZI</name>
<reference evidence="2" key="1">
    <citation type="journal article" date="2020" name="Stud. Mycol.">
        <title>101 Dothideomycetes genomes: a test case for predicting lifestyles and emergence of pathogens.</title>
        <authorList>
            <person name="Haridas S."/>
            <person name="Albert R."/>
            <person name="Binder M."/>
            <person name="Bloem J."/>
            <person name="Labutti K."/>
            <person name="Salamov A."/>
            <person name="Andreopoulos B."/>
            <person name="Baker S."/>
            <person name="Barry K."/>
            <person name="Bills G."/>
            <person name="Bluhm B."/>
            <person name="Cannon C."/>
            <person name="Castanera R."/>
            <person name="Culley D."/>
            <person name="Daum C."/>
            <person name="Ezra D."/>
            <person name="Gonzalez J."/>
            <person name="Henrissat B."/>
            <person name="Kuo A."/>
            <person name="Liang C."/>
            <person name="Lipzen A."/>
            <person name="Lutzoni F."/>
            <person name="Magnuson J."/>
            <person name="Mondo S."/>
            <person name="Nolan M."/>
            <person name="Ohm R."/>
            <person name="Pangilinan J."/>
            <person name="Park H.-J."/>
            <person name="Ramirez L."/>
            <person name="Alfaro M."/>
            <person name="Sun H."/>
            <person name="Tritt A."/>
            <person name="Yoshinaga Y."/>
            <person name="Zwiers L.-H."/>
            <person name="Turgeon B."/>
            <person name="Goodwin S."/>
            <person name="Spatafora J."/>
            <person name="Crous P."/>
            <person name="Grigoriev I."/>
        </authorList>
    </citation>
    <scope>NUCLEOTIDE SEQUENCE</scope>
    <source>
        <strain evidence="2">CBS 121739</strain>
    </source>
</reference>
<feature type="compositionally biased region" description="Polar residues" evidence="1">
    <location>
        <begin position="58"/>
        <end position="68"/>
    </location>
</feature>
<gene>
    <name evidence="2" type="ORF">EJ05DRAFT_525214</name>
</gene>
<feature type="compositionally biased region" description="Polar residues" evidence="1">
    <location>
        <begin position="91"/>
        <end position="119"/>
    </location>
</feature>
<sequence>MYCSSFSFNVIHLAQRVHHVMSLRTRDNDARLAEQSEQSPKARPPCFSLLAANVLAQSEQPVSKTTPPSGGDIVRVASRSPPFQLGGRLSSAETTSNRSASPANPITTHLSIMGQTHSTPPAPEPSPAALPESDPNNNNNNNNRPQPPTTALPSEIPPPSISVFLFPPSHLSTLIAALVAAASTLSYSLPQSPLDVLLALDTLDANLLHCLTHLHPSHTHTTFSRTTLHHTQRHLPTPLTSAEARLNAVQLHARRGLEVVAASRRRQ</sequence>
<dbReference type="Proteomes" id="UP000799437">
    <property type="component" value="Unassembled WGS sequence"/>
</dbReference>
<dbReference type="AlphaFoldDB" id="A0A6A6WE30"/>
<feature type="region of interest" description="Disordered" evidence="1">
    <location>
        <begin position="58"/>
        <end position="155"/>
    </location>
</feature>
<evidence type="ECO:0000313" key="2">
    <source>
        <dbReference type="EMBL" id="KAF2760116.1"/>
    </source>
</evidence>
<dbReference type="GeneID" id="54489892"/>
<protein>
    <submittedName>
        <fullName evidence="2">Uncharacterized protein</fullName>
    </submittedName>
</protein>
<evidence type="ECO:0000313" key="3">
    <source>
        <dbReference type="Proteomes" id="UP000799437"/>
    </source>
</evidence>
<proteinExistence type="predicted"/>
<evidence type="ECO:0000256" key="1">
    <source>
        <dbReference type="SAM" id="MobiDB-lite"/>
    </source>
</evidence>
<organism evidence="2 3">
    <name type="scientific">Pseudovirgaria hyperparasitica</name>
    <dbReference type="NCBI Taxonomy" id="470096"/>
    <lineage>
        <taxon>Eukaryota</taxon>
        <taxon>Fungi</taxon>
        <taxon>Dikarya</taxon>
        <taxon>Ascomycota</taxon>
        <taxon>Pezizomycotina</taxon>
        <taxon>Dothideomycetes</taxon>
        <taxon>Dothideomycetes incertae sedis</taxon>
        <taxon>Acrospermales</taxon>
        <taxon>Acrospermaceae</taxon>
        <taxon>Pseudovirgaria</taxon>
    </lineage>
</organism>
<accession>A0A6A6WE30</accession>
<dbReference type="EMBL" id="ML996568">
    <property type="protein sequence ID" value="KAF2760116.1"/>
    <property type="molecule type" value="Genomic_DNA"/>
</dbReference>